<evidence type="ECO:0000313" key="3">
    <source>
        <dbReference type="WBParaSite" id="maker-unitig_28160-snap-gene-0.2-mRNA-1"/>
    </source>
</evidence>
<sequence>RIVQHSVSSWSRTRNSSATGLDCARKIQPELQGFTVLAEYSMQELIDVYDNFQLQTQGEKSKGQADEVGLRLNGPISKTKERTSDAEAAPPRGTKLSLRKSSKERSRGRWPVVNWHFLVNARSLLVGSNCAAFLVGRTSPIIGRSDPLPRVAPTRHQVSQRELEIEDSKGFGADKLECQCAASTAMRCCTLHGGRRTLPMAEFRHRFKGRHRCGLVCNPGQCYRTLHFNKAALICLAGQQIDAVETHRLELVSQFDWLYCQYGGVSTRLQPKSGDVILISGAKREAEQGEIAPSTMFIGLLTSNERLLLELRNTPESASLQAYVGHPAATVRSPDGCSRRPDPRQATSPPRSGRDPAECRCREKLLLVNRKRGRNNFLSEFRSRRRPVPLGQRSIYSLSEQSSTRRVAGVGDNPDI</sequence>
<evidence type="ECO:0000313" key="2">
    <source>
        <dbReference type="Proteomes" id="UP000095280"/>
    </source>
</evidence>
<protein>
    <submittedName>
        <fullName evidence="3">CPSF_A domain-containing protein</fullName>
    </submittedName>
</protein>
<proteinExistence type="predicted"/>
<feature type="region of interest" description="Disordered" evidence="1">
    <location>
        <begin position="330"/>
        <end position="357"/>
    </location>
</feature>
<dbReference type="Proteomes" id="UP000095280">
    <property type="component" value="Unplaced"/>
</dbReference>
<evidence type="ECO:0000256" key="1">
    <source>
        <dbReference type="SAM" id="MobiDB-lite"/>
    </source>
</evidence>
<feature type="region of interest" description="Disordered" evidence="1">
    <location>
        <begin position="59"/>
        <end position="103"/>
    </location>
</feature>
<keyword evidence="2" id="KW-1185">Reference proteome</keyword>
<dbReference type="AlphaFoldDB" id="A0A1I8FBG6"/>
<feature type="compositionally biased region" description="Basic and acidic residues" evidence="1">
    <location>
        <begin position="59"/>
        <end position="69"/>
    </location>
</feature>
<name>A0A1I8FBG6_9PLAT</name>
<organism evidence="2 3">
    <name type="scientific">Macrostomum lignano</name>
    <dbReference type="NCBI Taxonomy" id="282301"/>
    <lineage>
        <taxon>Eukaryota</taxon>
        <taxon>Metazoa</taxon>
        <taxon>Spiralia</taxon>
        <taxon>Lophotrochozoa</taxon>
        <taxon>Platyhelminthes</taxon>
        <taxon>Rhabditophora</taxon>
        <taxon>Macrostomorpha</taxon>
        <taxon>Macrostomida</taxon>
        <taxon>Macrostomidae</taxon>
        <taxon>Macrostomum</taxon>
    </lineage>
</organism>
<accession>A0A1I8FBG6</accession>
<dbReference type="WBParaSite" id="maker-unitig_28160-snap-gene-0.2-mRNA-1">
    <property type="protein sequence ID" value="maker-unitig_28160-snap-gene-0.2-mRNA-1"/>
    <property type="gene ID" value="maker-unitig_28160-snap-gene-0.2"/>
</dbReference>
<reference evidence="3" key="1">
    <citation type="submission" date="2016-11" db="UniProtKB">
        <authorList>
            <consortium name="WormBaseParasite"/>
        </authorList>
    </citation>
    <scope>IDENTIFICATION</scope>
</reference>